<reference evidence="2" key="1">
    <citation type="submission" date="2018-03" db="EMBL/GenBank/DDBJ databases">
        <title>Cross-interface Injection: A General Nanoliter Liquid Handling Method Applied to Single Cells Genome Amplification Automated Nanoliter Liquid Handling Applied to Single Cell Multiple Displacement Amplification.</title>
        <authorList>
            <person name="Yun J."/>
            <person name="Xu P."/>
            <person name="Xu J."/>
            <person name="Dai X."/>
            <person name="Wang Y."/>
            <person name="Zheng X."/>
            <person name="Cao C."/>
            <person name="Yi Q."/>
            <person name="Zhu Y."/>
            <person name="Wang L."/>
            <person name="Dong Z."/>
            <person name="Huang Y."/>
            <person name="Huang L."/>
            <person name="Du W."/>
        </authorList>
    </citation>
    <scope>NUCLEOTIDE SEQUENCE [LARGE SCALE GENOMIC DNA]</scope>
    <source>
        <strain evidence="2">Z-D3-2</strain>
    </source>
</reference>
<comment type="caution">
    <text evidence="2">The sequence shown here is derived from an EMBL/GenBank/DDBJ whole genome shotgun (WGS) entry which is preliminary data.</text>
</comment>
<gene>
    <name evidence="2" type="ORF">C9940_00915</name>
</gene>
<organism evidence="2">
    <name type="scientific">Pseudidiomarina aestuarii</name>
    <dbReference type="NCBI Taxonomy" id="624146"/>
    <lineage>
        <taxon>Bacteria</taxon>
        <taxon>Pseudomonadati</taxon>
        <taxon>Pseudomonadota</taxon>
        <taxon>Gammaproteobacteria</taxon>
        <taxon>Alteromonadales</taxon>
        <taxon>Idiomarinaceae</taxon>
        <taxon>Pseudidiomarina</taxon>
    </lineage>
</organism>
<feature type="transmembrane region" description="Helical" evidence="1">
    <location>
        <begin position="7"/>
        <end position="31"/>
    </location>
</feature>
<feature type="transmembrane region" description="Helical" evidence="1">
    <location>
        <begin position="72"/>
        <end position="91"/>
    </location>
</feature>
<dbReference type="EMBL" id="PYVN01000005">
    <property type="protein sequence ID" value="PTB86768.1"/>
    <property type="molecule type" value="Genomic_DNA"/>
</dbReference>
<keyword evidence="1" id="KW-0812">Transmembrane</keyword>
<dbReference type="AlphaFoldDB" id="A0A2T4CZ64"/>
<sequence length="233" mass="26878">MDKYEQLLKMAASVVAITVPCILLSGFSYHIGHIFTFGLSYELINKDMSDVLVESWYVGVLAIGWLLTKLPFWLGFFVLLVIVGLIAFFYARHAKESGKDWLFEEISKENQGRKIWGITQWHWCELGSMFKELISWFYYPVLILCFVVLVTVFPYEKGKDDAEKQIQLYAESGCNSEEKVGQCSYLIDTSSENKILAKGILISANQERIAIFNNELEVWPLLDSYLIRKQKNE</sequence>
<protein>
    <submittedName>
        <fullName evidence="2">Uncharacterized protein</fullName>
    </submittedName>
</protein>
<name>A0A2T4CZ64_9GAMM</name>
<feature type="transmembrane region" description="Helical" evidence="1">
    <location>
        <begin position="136"/>
        <end position="155"/>
    </location>
</feature>
<evidence type="ECO:0000313" key="2">
    <source>
        <dbReference type="EMBL" id="PTB86768.1"/>
    </source>
</evidence>
<keyword evidence="1" id="KW-0472">Membrane</keyword>
<feature type="transmembrane region" description="Helical" evidence="1">
    <location>
        <begin position="51"/>
        <end position="67"/>
    </location>
</feature>
<proteinExistence type="predicted"/>
<keyword evidence="1" id="KW-1133">Transmembrane helix</keyword>
<evidence type="ECO:0000256" key="1">
    <source>
        <dbReference type="SAM" id="Phobius"/>
    </source>
</evidence>
<accession>A0A2T4CZ64</accession>